<protein>
    <submittedName>
        <fullName evidence="2">Putative transmembrane protein</fullName>
    </submittedName>
</protein>
<dbReference type="STRING" id="314260.PB2503_13384"/>
<feature type="signal peptide" evidence="1">
    <location>
        <begin position="1"/>
        <end position="35"/>
    </location>
</feature>
<dbReference type="eggNOG" id="ENOG5032YBM">
    <property type="taxonomic scope" value="Bacteria"/>
</dbReference>
<keyword evidence="1" id="KW-0732">Signal</keyword>
<gene>
    <name evidence="2" type="ordered locus">PB2503_13384</name>
</gene>
<accession>E0TGV5</accession>
<dbReference type="Proteomes" id="UP000001302">
    <property type="component" value="Chromosome"/>
</dbReference>
<sequence>MAMIPRYIHAALRKRVLAILAMVATVLAMTSPAAASQDAAAEEALKAAFIYNFAKFTQWPDLDQDDPVHFCIQTDTIDTRIFAGWEQKSLKGHPIKVSFVSGDTNTLPKDCSLLFIRYTEAETLLSLLKKANDANILTVSDRVNFASNGGHIELFQEDKKLRFRVNLSALNNARLSLGSGMLRLAELVKSKR</sequence>
<dbReference type="Pfam" id="PF13689">
    <property type="entry name" value="DUF4154"/>
    <property type="match status" value="1"/>
</dbReference>
<dbReference type="EMBL" id="CP002156">
    <property type="protein sequence ID" value="ADM10714.1"/>
    <property type="molecule type" value="Genomic_DNA"/>
</dbReference>
<evidence type="ECO:0000313" key="3">
    <source>
        <dbReference type="Proteomes" id="UP000001302"/>
    </source>
</evidence>
<dbReference type="KEGG" id="pbr:PB2503_13384"/>
<proteinExistence type="predicted"/>
<reference evidence="2 3" key="2">
    <citation type="journal article" date="2011" name="J. Bacteriol.">
        <title>Complete genome sequence of strain HTCC2503T of Parvularcula bermudensis, the type species of the order "Parvularculales" in the class Alphaproteobacteria.</title>
        <authorList>
            <person name="Oh H.M."/>
            <person name="Kang I."/>
            <person name="Vergin K.L."/>
            <person name="Kang D."/>
            <person name="Rhee K.H."/>
            <person name="Giovannoni S.J."/>
            <person name="Cho J.C."/>
        </authorList>
    </citation>
    <scope>NUCLEOTIDE SEQUENCE [LARGE SCALE GENOMIC DNA]</scope>
    <source>
        <strain evidence="3">ATCC BAA-594 / HTCC2503 / KCTC 12087</strain>
    </source>
</reference>
<keyword evidence="3" id="KW-1185">Reference proteome</keyword>
<dbReference type="HOGENOM" id="CLU_093136_0_0_5"/>
<dbReference type="InterPro" id="IPR025293">
    <property type="entry name" value="YfiR/HmsC-like"/>
</dbReference>
<reference evidence="3" key="1">
    <citation type="submission" date="2010-08" db="EMBL/GenBank/DDBJ databases">
        <title>Genome sequence of Parvularcula bermudensis HTCC2503.</title>
        <authorList>
            <person name="Kang D.-M."/>
            <person name="Oh H.-M."/>
            <person name="Cho J.-C."/>
        </authorList>
    </citation>
    <scope>NUCLEOTIDE SEQUENCE [LARGE SCALE GENOMIC DNA]</scope>
    <source>
        <strain evidence="3">ATCC BAA-594 / HTCC2503 / KCTC 12087</strain>
    </source>
</reference>
<organism evidence="2 3">
    <name type="scientific">Parvularcula bermudensis (strain ATCC BAA-594 / HTCC2503 / KCTC 12087)</name>
    <dbReference type="NCBI Taxonomy" id="314260"/>
    <lineage>
        <taxon>Bacteria</taxon>
        <taxon>Pseudomonadati</taxon>
        <taxon>Pseudomonadota</taxon>
        <taxon>Alphaproteobacteria</taxon>
        <taxon>Parvularculales</taxon>
        <taxon>Parvularculaceae</taxon>
        <taxon>Parvularcula</taxon>
    </lineage>
</organism>
<evidence type="ECO:0000313" key="2">
    <source>
        <dbReference type="EMBL" id="ADM10714.1"/>
    </source>
</evidence>
<name>E0TGV5_PARBH</name>
<keyword evidence="2" id="KW-0812">Transmembrane</keyword>
<feature type="chain" id="PRO_5003140634" evidence="1">
    <location>
        <begin position="36"/>
        <end position="192"/>
    </location>
</feature>
<keyword evidence="2" id="KW-0472">Membrane</keyword>
<evidence type="ECO:0000256" key="1">
    <source>
        <dbReference type="SAM" id="SignalP"/>
    </source>
</evidence>
<dbReference type="AlphaFoldDB" id="E0TGV5"/>